<dbReference type="Proteomes" id="UP000594261">
    <property type="component" value="Chromosome 2"/>
</dbReference>
<protein>
    <submittedName>
        <fullName evidence="1">Uncharacterized protein</fullName>
    </submittedName>
</protein>
<accession>A0A7N2KRB6</accession>
<dbReference type="InParanoid" id="A0A7N2KRB6"/>
<dbReference type="Gramene" id="QL02p001182:mrna">
    <property type="protein sequence ID" value="QL02p001182:mrna"/>
    <property type="gene ID" value="QL02p001182"/>
</dbReference>
<evidence type="ECO:0000313" key="2">
    <source>
        <dbReference type="Proteomes" id="UP000594261"/>
    </source>
</evidence>
<keyword evidence="2" id="KW-1185">Reference proteome</keyword>
<evidence type="ECO:0000313" key="1">
    <source>
        <dbReference type="EnsemblPlants" id="QL02p001182:mrna"/>
    </source>
</evidence>
<proteinExistence type="predicted"/>
<reference evidence="2" key="1">
    <citation type="journal article" date="2016" name="G3 (Bethesda)">
        <title>First Draft Assembly and Annotation of the Genome of a California Endemic Oak Quercus lobata Nee (Fagaceae).</title>
        <authorList>
            <person name="Sork V.L."/>
            <person name="Fitz-Gibbon S.T."/>
            <person name="Puiu D."/>
            <person name="Crepeau M."/>
            <person name="Gugger P.F."/>
            <person name="Sherman R."/>
            <person name="Stevens K."/>
            <person name="Langley C.H."/>
            <person name="Pellegrini M."/>
            <person name="Salzberg S.L."/>
        </authorList>
    </citation>
    <scope>NUCLEOTIDE SEQUENCE [LARGE SCALE GENOMIC DNA]</scope>
    <source>
        <strain evidence="2">cv. SW786</strain>
    </source>
</reference>
<sequence length="97" mass="11256">MGDVEYEDYEIVKFPFFYQVFPDAPTEPVKLPTVNYSDFGFPDLHITLPNLPKWTFATEDTNFEFVRLVKLQTVRGIGTKYYFQIEVKPSGAADHNI</sequence>
<dbReference type="EnsemblPlants" id="QL02p001182:mrna">
    <property type="protein sequence ID" value="QL02p001182:mrna"/>
    <property type="gene ID" value="QL02p001182"/>
</dbReference>
<dbReference type="AlphaFoldDB" id="A0A7N2KRB6"/>
<name>A0A7N2KRB6_QUELO</name>
<organism evidence="1 2">
    <name type="scientific">Quercus lobata</name>
    <name type="common">Valley oak</name>
    <dbReference type="NCBI Taxonomy" id="97700"/>
    <lineage>
        <taxon>Eukaryota</taxon>
        <taxon>Viridiplantae</taxon>
        <taxon>Streptophyta</taxon>
        <taxon>Embryophyta</taxon>
        <taxon>Tracheophyta</taxon>
        <taxon>Spermatophyta</taxon>
        <taxon>Magnoliopsida</taxon>
        <taxon>eudicotyledons</taxon>
        <taxon>Gunneridae</taxon>
        <taxon>Pentapetalae</taxon>
        <taxon>rosids</taxon>
        <taxon>fabids</taxon>
        <taxon>Fagales</taxon>
        <taxon>Fagaceae</taxon>
        <taxon>Quercus</taxon>
    </lineage>
</organism>
<reference evidence="1" key="2">
    <citation type="submission" date="2021-01" db="UniProtKB">
        <authorList>
            <consortium name="EnsemblPlants"/>
        </authorList>
    </citation>
    <scope>IDENTIFICATION</scope>
</reference>